<feature type="transmembrane region" description="Helical" evidence="10">
    <location>
        <begin position="6"/>
        <end position="27"/>
    </location>
</feature>
<evidence type="ECO:0000313" key="12">
    <source>
        <dbReference type="EMBL" id="VUG20034.1"/>
    </source>
</evidence>
<keyword evidence="13" id="KW-1185">Reference proteome</keyword>
<evidence type="ECO:0000256" key="8">
    <source>
        <dbReference type="ARBA" id="ARBA00023136"/>
    </source>
</evidence>
<gene>
    <name evidence="12" type="ORF">DEBR0S6_06304G</name>
</gene>
<keyword evidence="7" id="KW-0443">Lipid metabolism</keyword>
<dbReference type="SUPFAM" id="SSF53474">
    <property type="entry name" value="alpha/beta-Hydrolases"/>
    <property type="match status" value="1"/>
</dbReference>
<dbReference type="AlphaFoldDB" id="A0A7D9D074"/>
<keyword evidence="5" id="KW-0442">Lipid degradation</keyword>
<dbReference type="InterPro" id="IPR006693">
    <property type="entry name" value="AB_hydrolase_lipase"/>
</dbReference>
<feature type="active site" description="Charge relay system" evidence="9">
    <location>
        <position position="424"/>
    </location>
</feature>
<dbReference type="GO" id="GO:0016042">
    <property type="term" value="P:lipid catabolic process"/>
    <property type="evidence" value="ECO:0007669"/>
    <property type="project" value="UniProtKB-KW"/>
</dbReference>
<keyword evidence="3 10" id="KW-0812">Transmembrane</keyword>
<dbReference type="InterPro" id="IPR025483">
    <property type="entry name" value="Lipase_euk"/>
</dbReference>
<name>A0A7D9D074_DEKBR</name>
<evidence type="ECO:0000256" key="10">
    <source>
        <dbReference type="SAM" id="Phobius"/>
    </source>
</evidence>
<dbReference type="Proteomes" id="UP000478008">
    <property type="component" value="Unassembled WGS sequence"/>
</dbReference>
<accession>A0A7D9D074</accession>
<feature type="active site" description="Nucleophile" evidence="9">
    <location>
        <position position="224"/>
    </location>
</feature>
<evidence type="ECO:0000256" key="6">
    <source>
        <dbReference type="ARBA" id="ARBA00022989"/>
    </source>
</evidence>
<feature type="active site" description="Charge relay system" evidence="9">
    <location>
        <position position="398"/>
    </location>
</feature>
<reference evidence="12 13" key="1">
    <citation type="submission" date="2019-07" db="EMBL/GenBank/DDBJ databases">
        <authorList>
            <person name="Friedrich A."/>
            <person name="Schacherer J."/>
        </authorList>
    </citation>
    <scope>NUCLEOTIDE SEQUENCE [LARGE SCALE GENOMIC DNA]</scope>
</reference>
<dbReference type="FunFam" id="3.40.50.1820:FF:000095">
    <property type="entry name" value="Triglyceride lipase-cholesterol esterase"/>
    <property type="match status" value="1"/>
</dbReference>
<sequence>MTFGIHLLGIFILLVLKVFVGICFKLIHPQQIVLPREIRKCNKTNALPCVRSGTSSPKEFKETELDLLDSESNVKCELVSKIIMAKDITDIVHAHGYLVHEHVVRTRDGYLLSIHHILKKGASDFVNRPVVYLHHGLLTNSELFVLGDTTSRCLPFRLIDEGYDVWLGNNRGNKYSQKHLKYSTKDNRFWDFSLDEFAIFDIPDTIDYILKITKQNELSYIGFSQGSSQAFAALSLNPDLNSKVNLFVGLSPAMIPKGLNNEICSYFTSSAPSMLFKLFGERSIVPSVVFWQRLFGPQLYEKVVDASLSFLFNWHIKNISTLQKFIGYPHMFSPTSVKLVVHWFQIIGSSRFQMYDECGCSGSKLVYVSGAAEKANRVAPFPTRNITTPMLLIFGQSDMLIDMDKLRAQVIAPMEVINVPGYEHMDTLWARDVESTVFDKVIKKLEIYTNKISKKRAINL</sequence>
<protein>
    <submittedName>
        <fullName evidence="12">DEBR0S6_06304g1_1</fullName>
    </submittedName>
</protein>
<evidence type="ECO:0000259" key="11">
    <source>
        <dbReference type="Pfam" id="PF04083"/>
    </source>
</evidence>
<organism evidence="12 13">
    <name type="scientific">Dekkera bruxellensis</name>
    <name type="common">Brettanomyces custersii</name>
    <dbReference type="NCBI Taxonomy" id="5007"/>
    <lineage>
        <taxon>Eukaryota</taxon>
        <taxon>Fungi</taxon>
        <taxon>Dikarya</taxon>
        <taxon>Ascomycota</taxon>
        <taxon>Saccharomycotina</taxon>
        <taxon>Pichiomycetes</taxon>
        <taxon>Pichiales</taxon>
        <taxon>Pichiaceae</taxon>
        <taxon>Brettanomyces</taxon>
    </lineage>
</organism>
<keyword evidence="6 10" id="KW-1133">Transmembrane helix</keyword>
<dbReference type="InterPro" id="IPR029058">
    <property type="entry name" value="AB_hydrolase_fold"/>
</dbReference>
<proteinExistence type="inferred from homology"/>
<dbReference type="EMBL" id="CABFWN010000006">
    <property type="protein sequence ID" value="VUG20034.1"/>
    <property type="molecule type" value="Genomic_DNA"/>
</dbReference>
<evidence type="ECO:0000256" key="7">
    <source>
        <dbReference type="ARBA" id="ARBA00023098"/>
    </source>
</evidence>
<dbReference type="PANTHER" id="PTHR11005">
    <property type="entry name" value="LYSOSOMAL ACID LIPASE-RELATED"/>
    <property type="match status" value="1"/>
</dbReference>
<evidence type="ECO:0000256" key="1">
    <source>
        <dbReference type="ARBA" id="ARBA00004167"/>
    </source>
</evidence>
<evidence type="ECO:0000256" key="9">
    <source>
        <dbReference type="PIRSR" id="PIRSR000862-1"/>
    </source>
</evidence>
<dbReference type="Gene3D" id="3.40.50.1820">
    <property type="entry name" value="alpha/beta hydrolase"/>
    <property type="match status" value="1"/>
</dbReference>
<dbReference type="PIRSF" id="PIRSF000862">
    <property type="entry name" value="Steryl_ester_lip"/>
    <property type="match status" value="1"/>
</dbReference>
<dbReference type="Pfam" id="PF04083">
    <property type="entry name" value="Abhydro_lipase"/>
    <property type="match status" value="1"/>
</dbReference>
<dbReference type="GO" id="GO:0016788">
    <property type="term" value="F:hydrolase activity, acting on ester bonds"/>
    <property type="evidence" value="ECO:0007669"/>
    <property type="project" value="InterPro"/>
</dbReference>
<keyword evidence="4" id="KW-0378">Hydrolase</keyword>
<evidence type="ECO:0000256" key="4">
    <source>
        <dbReference type="ARBA" id="ARBA00022801"/>
    </source>
</evidence>
<evidence type="ECO:0000313" key="13">
    <source>
        <dbReference type="Proteomes" id="UP000478008"/>
    </source>
</evidence>
<feature type="domain" description="Partial AB-hydrolase lipase" evidence="11">
    <location>
        <begin position="88"/>
        <end position="146"/>
    </location>
</feature>
<evidence type="ECO:0000256" key="5">
    <source>
        <dbReference type="ARBA" id="ARBA00022963"/>
    </source>
</evidence>
<comment type="subcellular location">
    <subcellularLocation>
        <location evidence="1">Membrane</location>
        <topology evidence="1">Single-pass membrane protein</topology>
    </subcellularLocation>
</comment>
<evidence type="ECO:0000256" key="3">
    <source>
        <dbReference type="ARBA" id="ARBA00022692"/>
    </source>
</evidence>
<evidence type="ECO:0000256" key="2">
    <source>
        <dbReference type="ARBA" id="ARBA00010701"/>
    </source>
</evidence>
<dbReference type="GO" id="GO:0016020">
    <property type="term" value="C:membrane"/>
    <property type="evidence" value="ECO:0007669"/>
    <property type="project" value="UniProtKB-SubCell"/>
</dbReference>
<keyword evidence="8 10" id="KW-0472">Membrane</keyword>
<comment type="similarity">
    <text evidence="2">Belongs to the AB hydrolase superfamily. Lipase family.</text>
</comment>